<sequence>MNFRETVAGFRDAAELDGLDNAWRWSPAPGIDFAGALSDDGRRLIQTSSRDSYRDDLAVATLRFAREREEELFARNPHLGSAAGFAAPDGAHFDAVAGAAPAVHRFYHVELPELTPLVRVVFPAYVCEFSGDETLEESITRYRMLQVTRWERGPVPFLKMRFANTRTLGRSTNEGRGLTDLAVLERELQLMDDAPGSFVEFENRHAHVWRVEWHGAWYIAEWDTQEGTPRQISLDALLAFAPSCLTE</sequence>
<dbReference type="Proteomes" id="UP000311713">
    <property type="component" value="Unassembled WGS sequence"/>
</dbReference>
<keyword evidence="2" id="KW-1185">Reference proteome</keyword>
<dbReference type="EMBL" id="VDGT01000019">
    <property type="protein sequence ID" value="TNM26996.1"/>
    <property type="molecule type" value="Genomic_DNA"/>
</dbReference>
<dbReference type="RefSeq" id="WP_139647955.1">
    <property type="nucleotide sequence ID" value="NZ_BAAAZS010000007.1"/>
</dbReference>
<name>A0A5C4UUX4_9ACTN</name>
<comment type="caution">
    <text evidence="1">The sequence shown here is derived from an EMBL/GenBank/DDBJ whole genome shotgun (WGS) entry which is preliminary data.</text>
</comment>
<organism evidence="1 2">
    <name type="scientific">Streptomyces sedi</name>
    <dbReference type="NCBI Taxonomy" id="555059"/>
    <lineage>
        <taxon>Bacteria</taxon>
        <taxon>Bacillati</taxon>
        <taxon>Actinomycetota</taxon>
        <taxon>Actinomycetes</taxon>
        <taxon>Kitasatosporales</taxon>
        <taxon>Streptomycetaceae</taxon>
        <taxon>Streptomyces</taxon>
    </lineage>
</organism>
<accession>A0A5C4UUX4</accession>
<dbReference type="OrthoDB" id="8482021at2"/>
<evidence type="ECO:0000313" key="1">
    <source>
        <dbReference type="EMBL" id="TNM26996.1"/>
    </source>
</evidence>
<protein>
    <submittedName>
        <fullName evidence="1">Uncharacterized protein</fullName>
    </submittedName>
</protein>
<proteinExistence type="predicted"/>
<evidence type="ECO:0000313" key="2">
    <source>
        <dbReference type="Proteomes" id="UP000311713"/>
    </source>
</evidence>
<dbReference type="AlphaFoldDB" id="A0A5C4UUX4"/>
<reference evidence="1 2" key="1">
    <citation type="submission" date="2019-06" db="EMBL/GenBank/DDBJ databases">
        <title>Draft genome of Streptomyces sedi sp. JCM16909.</title>
        <authorList>
            <person name="Klykleung N."/>
            <person name="Tanasupawat S."/>
            <person name="Kudo T."/>
            <person name="Yuki M."/>
            <person name="Ohkuma M."/>
        </authorList>
    </citation>
    <scope>NUCLEOTIDE SEQUENCE [LARGE SCALE GENOMIC DNA]</scope>
    <source>
        <strain evidence="1 2">JCM 16909</strain>
    </source>
</reference>
<gene>
    <name evidence="1" type="ORF">FH715_21785</name>
</gene>